<protein>
    <submittedName>
        <fullName evidence="1">Uncharacterized protein</fullName>
    </submittedName>
</protein>
<comment type="caution">
    <text evidence="1">The sequence shown here is derived from an EMBL/GenBank/DDBJ whole genome shotgun (WGS) entry which is preliminary data.</text>
</comment>
<accession>A0AAW0HBF0</accession>
<dbReference type="AlphaFoldDB" id="A0AAW0HBF0"/>
<keyword evidence="2" id="KW-1185">Reference proteome</keyword>
<evidence type="ECO:0000313" key="1">
    <source>
        <dbReference type="EMBL" id="KAK7798698.1"/>
    </source>
</evidence>
<proteinExistence type="predicted"/>
<organism evidence="1 2">
    <name type="scientific">Myodes glareolus</name>
    <name type="common">Bank vole</name>
    <name type="synonym">Clethrionomys glareolus</name>
    <dbReference type="NCBI Taxonomy" id="447135"/>
    <lineage>
        <taxon>Eukaryota</taxon>
        <taxon>Metazoa</taxon>
        <taxon>Chordata</taxon>
        <taxon>Craniata</taxon>
        <taxon>Vertebrata</taxon>
        <taxon>Euteleostomi</taxon>
        <taxon>Mammalia</taxon>
        <taxon>Eutheria</taxon>
        <taxon>Euarchontoglires</taxon>
        <taxon>Glires</taxon>
        <taxon>Rodentia</taxon>
        <taxon>Myomorpha</taxon>
        <taxon>Muroidea</taxon>
        <taxon>Cricetidae</taxon>
        <taxon>Arvicolinae</taxon>
        <taxon>Myodes</taxon>
    </lineage>
</organism>
<sequence>MARGPAPWAKDYQFLQGDVNSDTMFMLSFQFVQDPSILEGAFSHLGSLLLKLLHGSFVDSTTLVDQVAGCSELAGIDVSNNDDVDNVFLARFAALVTGVITPTPVGS</sequence>
<evidence type="ECO:0000313" key="2">
    <source>
        <dbReference type="Proteomes" id="UP001488838"/>
    </source>
</evidence>
<dbReference type="Proteomes" id="UP001488838">
    <property type="component" value="Unassembled WGS sequence"/>
</dbReference>
<name>A0AAW0HBF0_MYOGA</name>
<dbReference type="EMBL" id="JBBHLL010000672">
    <property type="protein sequence ID" value="KAK7798698.1"/>
    <property type="molecule type" value="Genomic_DNA"/>
</dbReference>
<gene>
    <name evidence="1" type="ORF">U0070_008092</name>
</gene>
<reference evidence="1 2" key="1">
    <citation type="journal article" date="2023" name="bioRxiv">
        <title>Conserved and derived expression patterns and positive selection on dental genes reveal complex evolutionary context of ever-growing rodent molars.</title>
        <authorList>
            <person name="Calamari Z.T."/>
            <person name="Song A."/>
            <person name="Cohen E."/>
            <person name="Akter M."/>
            <person name="Roy R.D."/>
            <person name="Hallikas O."/>
            <person name="Christensen M.M."/>
            <person name="Li P."/>
            <person name="Marangoni P."/>
            <person name="Jernvall J."/>
            <person name="Klein O.D."/>
        </authorList>
    </citation>
    <scope>NUCLEOTIDE SEQUENCE [LARGE SCALE GENOMIC DNA]</scope>
    <source>
        <strain evidence="1">V071</strain>
    </source>
</reference>